<dbReference type="Gene3D" id="1.25.40.20">
    <property type="entry name" value="Ankyrin repeat-containing domain"/>
    <property type="match status" value="1"/>
</dbReference>
<feature type="domain" description="PPPDE" evidence="4">
    <location>
        <begin position="193"/>
        <end position="258"/>
    </location>
</feature>
<dbReference type="Proteomes" id="UP000031258">
    <property type="component" value="Unassembled WGS sequence"/>
</dbReference>
<evidence type="ECO:0000259" key="4">
    <source>
        <dbReference type="Pfam" id="PF05903"/>
    </source>
</evidence>
<dbReference type="SMART" id="SM00248">
    <property type="entry name" value="ANK"/>
    <property type="match status" value="3"/>
</dbReference>
<dbReference type="SUPFAM" id="SSF48403">
    <property type="entry name" value="Ankyrin repeat"/>
    <property type="match status" value="1"/>
</dbReference>
<dbReference type="InterPro" id="IPR050745">
    <property type="entry name" value="Multifunctional_regulatory"/>
</dbReference>
<reference evidence="5 6" key="1">
    <citation type="submission" date="2014-11" db="EMBL/GenBank/DDBJ databases">
        <title>A Rickettsiales Symbiont of Amoebae With Ancient Features.</title>
        <authorList>
            <person name="Schulz F."/>
            <person name="Martijn J."/>
            <person name="Wascher F."/>
            <person name="Kostanjsek R."/>
            <person name="Ettema T.J."/>
            <person name="Horn M."/>
        </authorList>
    </citation>
    <scope>NUCLEOTIDE SEQUENCE [LARGE SCALE GENOMIC DNA]</scope>
    <source>
        <strain evidence="5 6">UWC36</strain>
    </source>
</reference>
<gene>
    <name evidence="5" type="ORF">NF27_CG01850</name>
</gene>
<keyword evidence="1" id="KW-0677">Repeat</keyword>
<dbReference type="EMBL" id="JSWE01000058">
    <property type="protein sequence ID" value="KIE06005.1"/>
    <property type="molecule type" value="Genomic_DNA"/>
</dbReference>
<comment type="caution">
    <text evidence="5">The sequence shown here is derived from an EMBL/GenBank/DDBJ whole genome shotgun (WGS) entry which is preliminary data.</text>
</comment>
<accession>A0A0C1R157</accession>
<evidence type="ECO:0000256" key="2">
    <source>
        <dbReference type="ARBA" id="ARBA00023043"/>
    </source>
</evidence>
<dbReference type="GO" id="GO:0008233">
    <property type="term" value="F:peptidase activity"/>
    <property type="evidence" value="ECO:0007669"/>
    <property type="project" value="InterPro"/>
</dbReference>
<dbReference type="PROSITE" id="PS50297">
    <property type="entry name" value="ANK_REP_REGION"/>
    <property type="match status" value="1"/>
</dbReference>
<feature type="repeat" description="ANK" evidence="3">
    <location>
        <begin position="429"/>
        <end position="466"/>
    </location>
</feature>
<dbReference type="PROSITE" id="PS50088">
    <property type="entry name" value="ANK_REPEAT"/>
    <property type="match status" value="1"/>
</dbReference>
<sequence length="619" mass="71768">MYTSFIGIYFREFIFKGRNKMVLSELESCDLKKIFENDSFKMCRIKDAFTDKIYYYVVNLQQAPDTKNLEKIFEKFINTKEPVAKVSCNSVLKLNSKELVIFIDVSPQSIREKVLNDKTDYPYTVSFKIAKYHAYISIKEKATGISVDFGLAPKVYGKMFGESYIRNETFYDKKHFKKRKTEGFGQEDLDEIFEREAREHISDWASMEIEIDVTAEQIKKVEIFLRKISKRFYNEEYILIGKNCVDFANKIFNILFGKGSFMEYCMDDSLELQDKGVLYAFLSAYPKTAPKFIPQILNALTTLKFEKNLLELLNDGHLSINTYSDRVLLNALDSMAEKFIGKKGFKLLNDAFFNHIKCFDDSVNTKLHVAAYNSNQELFDCFSATYLSTHKNSVNCLGESPLHIAAAKSYLFTEKLLKIGANPNLPNAKGLTPLHIAVASKLDKEEKYKIVEALLNAGANPNYLDVTGYVNVLVEAVKTDDVKLFQLVLNACYNRENLRDFIFSKEYGYNFGIDFTNPDGKNLARIAVDKNKTEMIRYFKINHYKLFGQKADDGHTPKEFEQKLEDWVGGELKYPFQIENFPFKSNQESDDMEKSSFEEQYAEIIMYFSFFNNYVYFME</sequence>
<organism evidence="5 6">
    <name type="scientific">Candidatus Jidaibacter acanthamoebae</name>
    <dbReference type="NCBI Taxonomy" id="86105"/>
    <lineage>
        <taxon>Bacteria</taxon>
        <taxon>Pseudomonadati</taxon>
        <taxon>Pseudomonadota</taxon>
        <taxon>Alphaproteobacteria</taxon>
        <taxon>Rickettsiales</taxon>
        <taxon>Candidatus Midichloriaceae</taxon>
        <taxon>Candidatus Jidaibacter</taxon>
    </lineage>
</organism>
<dbReference type="InterPro" id="IPR002110">
    <property type="entry name" value="Ankyrin_rpt"/>
</dbReference>
<dbReference type="STRING" id="86105.NF27_CG01850"/>
<dbReference type="PANTHER" id="PTHR24189">
    <property type="entry name" value="MYOTROPHIN"/>
    <property type="match status" value="1"/>
</dbReference>
<proteinExistence type="predicted"/>
<dbReference type="Pfam" id="PF05903">
    <property type="entry name" value="Peptidase_C97"/>
    <property type="match status" value="1"/>
</dbReference>
<name>A0A0C1R157_9RICK</name>
<evidence type="ECO:0000256" key="1">
    <source>
        <dbReference type="ARBA" id="ARBA00022737"/>
    </source>
</evidence>
<keyword evidence="2 3" id="KW-0040">ANK repeat</keyword>
<evidence type="ECO:0000313" key="6">
    <source>
        <dbReference type="Proteomes" id="UP000031258"/>
    </source>
</evidence>
<dbReference type="Pfam" id="PF12796">
    <property type="entry name" value="Ank_2"/>
    <property type="match status" value="1"/>
</dbReference>
<dbReference type="InterPro" id="IPR008580">
    <property type="entry name" value="PPPDE_dom"/>
</dbReference>
<dbReference type="AlphaFoldDB" id="A0A0C1R157"/>
<evidence type="ECO:0000313" key="5">
    <source>
        <dbReference type="EMBL" id="KIE06005.1"/>
    </source>
</evidence>
<keyword evidence="6" id="KW-1185">Reference proteome</keyword>
<protein>
    <recommendedName>
        <fullName evidence="4">PPPDE domain-containing protein</fullName>
    </recommendedName>
</protein>
<dbReference type="InterPro" id="IPR036770">
    <property type="entry name" value="Ankyrin_rpt-contain_sf"/>
</dbReference>
<evidence type="ECO:0000256" key="3">
    <source>
        <dbReference type="PROSITE-ProRule" id="PRU00023"/>
    </source>
</evidence>